<reference evidence="4 5" key="1">
    <citation type="submission" date="2018-06" db="EMBL/GenBank/DDBJ databases">
        <authorList>
            <consortium name="Pathogen Informatics"/>
            <person name="Doyle S."/>
        </authorList>
    </citation>
    <scope>NUCLEOTIDE SEQUENCE [LARGE SCALE GENOMIC DNA]</scope>
    <source>
        <strain evidence="4 5">NCTC1542</strain>
    </source>
</reference>
<name>A0A378UXS3_MYCFO</name>
<organism evidence="4 5">
    <name type="scientific">Mycolicibacterium fortuitum</name>
    <name type="common">Mycobacterium fortuitum</name>
    <dbReference type="NCBI Taxonomy" id="1766"/>
    <lineage>
        <taxon>Bacteria</taxon>
        <taxon>Bacillati</taxon>
        <taxon>Actinomycetota</taxon>
        <taxon>Actinomycetes</taxon>
        <taxon>Mycobacteriales</taxon>
        <taxon>Mycobacteriaceae</taxon>
        <taxon>Mycolicibacterium</taxon>
    </lineage>
</organism>
<dbReference type="Gene3D" id="3.50.30.70">
    <property type="entry name" value="Swiveling domain of dehydratase reactivase alpha subunit"/>
    <property type="match status" value="1"/>
</dbReference>
<dbReference type="EMBL" id="UGQY01000004">
    <property type="protein sequence ID" value="SUA02923.1"/>
    <property type="molecule type" value="Genomic_DNA"/>
</dbReference>
<feature type="region of interest" description="Disordered" evidence="1">
    <location>
        <begin position="574"/>
        <end position="597"/>
    </location>
</feature>
<dbReference type="Pfam" id="PF08841">
    <property type="entry name" value="DDR"/>
    <property type="match status" value="1"/>
</dbReference>
<dbReference type="AlphaFoldDB" id="A0A378UXS3"/>
<sequence length="639" mass="68244">MTLTDFRRTRVVAGIDVGNHTTEIVLARIRAGLVEPIVQGQAPTRGRKGSRDSLEGAAALLHRIEVDAEVRADELVLSAIRPVDTETAPLAPAPSPRSPVRSLRKPDASTPAGAGFAVGRHVPLGELAGETRPGPVIVSVDDVTDFEVAAAAITDAVDNGWSIVGVLAAQDDAVLIRNRIPLVVPVVDEVMLDGLNPGALVAVEVVAEGRAYRALADPIALCAALELGPEQIHDVADFTRELADSPAIAVTARTEPLEPPAVDDDYVEFRIDGVPVRYSPAQAHAILRREPPGSVVRIRLRSIPTADGEIAVDDAFFTDLAALDSGTWLRRGVAEARGTVVALLAADHVEDAATTLAELTGRPARTIATEPEAAARGARTTPGLPPESVVCDIGGGTIDLIGSERTVTAAGAGESITVAVARMLNIPRALAERVKRTPAIRVEGPHVAHEEDGRRLFLDAPAPADAIGRLCTRGTAGLVPFSTKLAAEEWRSLRLAIKQETVAANIARCLAAFEKPRPRWCWPAAAPSTTNCCARSANPCAAWEWWWGEPTSTGCTVPGSRSLRGWCTCLQASRQSGGSRRRSSPRASTNRRPPPGWRIRCHRRSRRTTRASGCCRRIRRCPSCRRDRGCRSAGWQCLR</sequence>
<dbReference type="Pfam" id="PF18427">
    <property type="entry name" value="DDR_swiveling"/>
    <property type="match status" value="1"/>
</dbReference>
<dbReference type="InterPro" id="IPR028975">
    <property type="entry name" value="DDRA_swiveling_dom_sf"/>
</dbReference>
<evidence type="ECO:0000313" key="5">
    <source>
        <dbReference type="Proteomes" id="UP000255389"/>
    </source>
</evidence>
<dbReference type="InterPro" id="IPR012340">
    <property type="entry name" value="NA-bd_OB-fold"/>
</dbReference>
<gene>
    <name evidence="4" type="primary">ddrA</name>
    <name evidence="4" type="ORF">NCTC1542_04398</name>
</gene>
<dbReference type="InterPro" id="IPR030994">
    <property type="entry name" value="DDR_dom"/>
</dbReference>
<feature type="region of interest" description="Disordered" evidence="1">
    <location>
        <begin position="86"/>
        <end position="115"/>
    </location>
</feature>
<dbReference type="Gene3D" id="3.30.420.40">
    <property type="match status" value="3"/>
</dbReference>
<evidence type="ECO:0000259" key="3">
    <source>
        <dbReference type="Pfam" id="PF18427"/>
    </source>
</evidence>
<feature type="domain" description="Diol dehydratase reactivase ATPase-like" evidence="2">
    <location>
        <begin position="269"/>
        <end position="513"/>
    </location>
</feature>
<evidence type="ECO:0000256" key="1">
    <source>
        <dbReference type="SAM" id="MobiDB-lite"/>
    </source>
</evidence>
<accession>A0A378UXS3</accession>
<feature type="domain" description="DD-reactivating factor swiveling" evidence="3">
    <location>
        <begin position="108"/>
        <end position="245"/>
    </location>
</feature>
<dbReference type="InterPro" id="IPR040916">
    <property type="entry name" value="DDR_swiveling"/>
</dbReference>
<proteinExistence type="predicted"/>
<evidence type="ECO:0000259" key="2">
    <source>
        <dbReference type="Pfam" id="PF08841"/>
    </source>
</evidence>
<evidence type="ECO:0000313" key="4">
    <source>
        <dbReference type="EMBL" id="SUA02923.1"/>
    </source>
</evidence>
<dbReference type="SUPFAM" id="SSF82317">
    <property type="entry name" value="Swiveling domain of dehydratase reactivase alpha subunit"/>
    <property type="match status" value="1"/>
</dbReference>
<dbReference type="Proteomes" id="UP000255389">
    <property type="component" value="Unassembled WGS sequence"/>
</dbReference>
<dbReference type="SUPFAM" id="SSF53067">
    <property type="entry name" value="Actin-like ATPase domain"/>
    <property type="match status" value="1"/>
</dbReference>
<dbReference type="InterPro" id="IPR043129">
    <property type="entry name" value="ATPase_NBD"/>
</dbReference>
<protein>
    <submittedName>
        <fullName evidence="4">Diol dehydratase reactivation protein</fullName>
    </submittedName>
</protein>
<dbReference type="Gene3D" id="2.40.50.140">
    <property type="entry name" value="Nucleic acid-binding proteins"/>
    <property type="match status" value="1"/>
</dbReference>